<dbReference type="Proteomes" id="UP000516380">
    <property type="component" value="Chromosome"/>
</dbReference>
<evidence type="ECO:0000256" key="6">
    <source>
        <dbReference type="ARBA" id="ARBA00022839"/>
    </source>
</evidence>
<keyword evidence="5" id="KW-0347">Helicase</keyword>
<accession>A0A7G1IJK0</accession>
<dbReference type="GO" id="GO:0006281">
    <property type="term" value="P:DNA repair"/>
    <property type="evidence" value="ECO:0007669"/>
    <property type="project" value="UniProtKB-KW"/>
</dbReference>
<dbReference type="EMBL" id="AP023343">
    <property type="protein sequence ID" value="BCI91196.1"/>
    <property type="molecule type" value="Genomic_DNA"/>
</dbReference>
<dbReference type="AlphaFoldDB" id="A0A7G1IJK0"/>
<keyword evidence="8" id="KW-0238">DNA-binding</keyword>
<keyword evidence="4" id="KW-0378">Hydrolase</keyword>
<evidence type="ECO:0000256" key="9">
    <source>
        <dbReference type="ARBA" id="ARBA00023204"/>
    </source>
</evidence>
<evidence type="ECO:0000259" key="10">
    <source>
        <dbReference type="Pfam" id="PF17946"/>
    </source>
</evidence>
<keyword evidence="7" id="KW-0067">ATP-binding</keyword>
<evidence type="ECO:0000313" key="12">
    <source>
        <dbReference type="Proteomes" id="UP000516380"/>
    </source>
</evidence>
<evidence type="ECO:0000256" key="8">
    <source>
        <dbReference type="ARBA" id="ARBA00023125"/>
    </source>
</evidence>
<organism evidence="11 12">
    <name type="scientific">Mycobacterium kansasii</name>
    <dbReference type="NCBI Taxonomy" id="1768"/>
    <lineage>
        <taxon>Bacteria</taxon>
        <taxon>Bacillati</taxon>
        <taxon>Actinomycetota</taxon>
        <taxon>Actinomycetes</taxon>
        <taxon>Mycobacteriales</taxon>
        <taxon>Mycobacteriaceae</taxon>
        <taxon>Mycobacterium</taxon>
    </lineage>
</organism>
<dbReference type="PANTHER" id="PTHR30591">
    <property type="entry name" value="RECBCD ENZYME SUBUNIT RECC"/>
    <property type="match status" value="1"/>
</dbReference>
<evidence type="ECO:0000313" key="11">
    <source>
        <dbReference type="EMBL" id="BCI91196.1"/>
    </source>
</evidence>
<dbReference type="InterPro" id="IPR011335">
    <property type="entry name" value="Restrct_endonuc-II-like"/>
</dbReference>
<feature type="domain" description="RecC C-terminal" evidence="10">
    <location>
        <begin position="2"/>
        <end position="224"/>
    </location>
</feature>
<dbReference type="GO" id="GO:0005524">
    <property type="term" value="F:ATP binding"/>
    <property type="evidence" value="ECO:0007669"/>
    <property type="project" value="UniProtKB-KW"/>
</dbReference>
<dbReference type="GO" id="GO:0006310">
    <property type="term" value="P:DNA recombination"/>
    <property type="evidence" value="ECO:0007669"/>
    <property type="project" value="TreeGrafter"/>
</dbReference>
<evidence type="ECO:0000256" key="5">
    <source>
        <dbReference type="ARBA" id="ARBA00022806"/>
    </source>
</evidence>
<dbReference type="GO" id="GO:0003677">
    <property type="term" value="F:DNA binding"/>
    <property type="evidence" value="ECO:0007669"/>
    <property type="project" value="UniProtKB-KW"/>
</dbReference>
<evidence type="ECO:0000256" key="1">
    <source>
        <dbReference type="ARBA" id="ARBA00022722"/>
    </source>
</evidence>
<evidence type="ECO:0000256" key="2">
    <source>
        <dbReference type="ARBA" id="ARBA00022741"/>
    </source>
</evidence>
<protein>
    <recommendedName>
        <fullName evidence="10">RecC C-terminal domain-containing protein</fullName>
    </recommendedName>
</protein>
<dbReference type="Pfam" id="PF17946">
    <property type="entry name" value="RecC_C"/>
    <property type="match status" value="1"/>
</dbReference>
<proteinExistence type="predicted"/>
<name>A0A7G1IJK0_MYCKA</name>
<keyword evidence="12" id="KW-1185">Reference proteome</keyword>
<dbReference type="InterPro" id="IPR041500">
    <property type="entry name" value="RecC_C"/>
</dbReference>
<keyword evidence="9" id="KW-0234">DNA repair</keyword>
<keyword evidence="6" id="KW-0269">Exonuclease</keyword>
<keyword evidence="3" id="KW-0227">DNA damage</keyword>
<sequence length="301" mass="33018">MTLADLLDFFKNPVKGFFRALDVTLPWDVDTVEDEMPVEIDALQAWTVGDRILHDILRGMHPDAAANAEWRRGTLPPGRIGVRKTKEILDCACQLARAALPHMAADGDAYDIDIDLGTGRRLSGTVTPVYGEHLVSVTYSKLAPKHVLTSWIGLVALAAQLPGREWAALCIGRGASRNRTARREFAPAPDPVAVLRDLVSLYDAGRREPLPLPLKTSYAWAQARRDGDDPAAAARERWESNRFRDGDDREPAHLRVWGDKPAFGVLLGSPRPGEETAGEGTRLGALAARLWLPLLNAERTG</sequence>
<dbReference type="GO" id="GO:0004386">
    <property type="term" value="F:helicase activity"/>
    <property type="evidence" value="ECO:0007669"/>
    <property type="project" value="UniProtKB-KW"/>
</dbReference>
<evidence type="ECO:0000256" key="3">
    <source>
        <dbReference type="ARBA" id="ARBA00022763"/>
    </source>
</evidence>
<keyword evidence="2" id="KW-0547">Nucleotide-binding</keyword>
<dbReference type="PANTHER" id="PTHR30591:SF1">
    <property type="entry name" value="RECBCD ENZYME SUBUNIT RECC"/>
    <property type="match status" value="1"/>
</dbReference>
<evidence type="ECO:0000256" key="7">
    <source>
        <dbReference type="ARBA" id="ARBA00022840"/>
    </source>
</evidence>
<keyword evidence="1" id="KW-0540">Nuclease</keyword>
<gene>
    <name evidence="11" type="ORF">NIIDMKKI_64020</name>
</gene>
<evidence type="ECO:0000256" key="4">
    <source>
        <dbReference type="ARBA" id="ARBA00022801"/>
    </source>
</evidence>
<dbReference type="SUPFAM" id="SSF52980">
    <property type="entry name" value="Restriction endonuclease-like"/>
    <property type="match status" value="1"/>
</dbReference>
<reference evidence="11 12" key="1">
    <citation type="submission" date="2020-07" db="EMBL/GenBank/DDBJ databases">
        <title>Mycobacterium kansasii (former subtype) with zoonotic potential isolated from diseased indoor pet cat, Japan.</title>
        <authorList>
            <person name="Fukano H."/>
            <person name="Terazono T."/>
            <person name="Hoshino Y."/>
        </authorList>
    </citation>
    <scope>NUCLEOTIDE SEQUENCE [LARGE SCALE GENOMIC DNA]</scope>
    <source>
        <strain evidence="11 12">Kuro-I</strain>
    </source>
</reference>
<dbReference type="GO" id="GO:0004527">
    <property type="term" value="F:exonuclease activity"/>
    <property type="evidence" value="ECO:0007669"/>
    <property type="project" value="UniProtKB-KW"/>
</dbReference>